<evidence type="ECO:0000256" key="7">
    <source>
        <dbReference type="SAM" id="Phobius"/>
    </source>
</evidence>
<dbReference type="InterPro" id="IPR000109">
    <property type="entry name" value="POT_fam"/>
</dbReference>
<dbReference type="PROSITE" id="PS01023">
    <property type="entry name" value="PTR2_2"/>
    <property type="match status" value="1"/>
</dbReference>
<proteinExistence type="inferred from homology"/>
<evidence type="ECO:0000256" key="2">
    <source>
        <dbReference type="ARBA" id="ARBA00005982"/>
    </source>
</evidence>
<organism evidence="8 9">
    <name type="scientific">Panicum miliaceum</name>
    <name type="common">Proso millet</name>
    <name type="synonym">Broomcorn millet</name>
    <dbReference type="NCBI Taxonomy" id="4540"/>
    <lineage>
        <taxon>Eukaryota</taxon>
        <taxon>Viridiplantae</taxon>
        <taxon>Streptophyta</taxon>
        <taxon>Embryophyta</taxon>
        <taxon>Tracheophyta</taxon>
        <taxon>Spermatophyta</taxon>
        <taxon>Magnoliopsida</taxon>
        <taxon>Liliopsida</taxon>
        <taxon>Poales</taxon>
        <taxon>Poaceae</taxon>
        <taxon>PACMAD clade</taxon>
        <taxon>Panicoideae</taxon>
        <taxon>Panicodae</taxon>
        <taxon>Paniceae</taxon>
        <taxon>Panicinae</taxon>
        <taxon>Panicum</taxon>
        <taxon>Panicum sect. Panicum</taxon>
    </lineage>
</organism>
<reference evidence="9" key="1">
    <citation type="journal article" date="2019" name="Nat. Commun.">
        <title>The genome of broomcorn millet.</title>
        <authorList>
            <person name="Zou C."/>
            <person name="Miki D."/>
            <person name="Li D."/>
            <person name="Tang Q."/>
            <person name="Xiao L."/>
            <person name="Rajput S."/>
            <person name="Deng P."/>
            <person name="Jia W."/>
            <person name="Huang R."/>
            <person name="Zhang M."/>
            <person name="Sun Y."/>
            <person name="Hu J."/>
            <person name="Fu X."/>
            <person name="Schnable P.S."/>
            <person name="Li F."/>
            <person name="Zhang H."/>
            <person name="Feng B."/>
            <person name="Zhu X."/>
            <person name="Liu R."/>
            <person name="Schnable J.C."/>
            <person name="Zhu J.-K."/>
            <person name="Zhang H."/>
        </authorList>
    </citation>
    <scope>NUCLEOTIDE SEQUENCE [LARGE SCALE GENOMIC DNA]</scope>
</reference>
<dbReference type="InterPro" id="IPR018456">
    <property type="entry name" value="PTR2_symporter_CS"/>
</dbReference>
<keyword evidence="9" id="KW-1185">Reference proteome</keyword>
<dbReference type="OrthoDB" id="8904098at2759"/>
<evidence type="ECO:0000313" key="8">
    <source>
        <dbReference type="EMBL" id="RLN25199.1"/>
    </source>
</evidence>
<dbReference type="GO" id="GO:0006857">
    <property type="term" value="P:oligopeptide transport"/>
    <property type="evidence" value="ECO:0007669"/>
    <property type="project" value="InterPro"/>
</dbReference>
<feature type="transmembrane region" description="Helical" evidence="7">
    <location>
        <begin position="155"/>
        <end position="176"/>
    </location>
</feature>
<feature type="transmembrane region" description="Helical" evidence="7">
    <location>
        <begin position="197"/>
        <end position="216"/>
    </location>
</feature>
<comment type="similarity">
    <text evidence="2 6">Belongs to the major facilitator superfamily. Proton-dependent oligopeptide transporter (POT/PTR) (TC 2.A.17) family.</text>
</comment>
<evidence type="ECO:0000256" key="1">
    <source>
        <dbReference type="ARBA" id="ARBA00004141"/>
    </source>
</evidence>
<evidence type="ECO:0000313" key="9">
    <source>
        <dbReference type="Proteomes" id="UP000275267"/>
    </source>
</evidence>
<keyword evidence="6" id="KW-0813">Transport</keyword>
<keyword evidence="3 6" id="KW-0812">Transmembrane</keyword>
<accession>A0A3L6SR64</accession>
<dbReference type="AlphaFoldDB" id="A0A3L6SR64"/>
<dbReference type="EMBL" id="PQIB02000004">
    <property type="protein sequence ID" value="RLN25199.1"/>
    <property type="molecule type" value="Genomic_DNA"/>
</dbReference>
<dbReference type="Pfam" id="PF00854">
    <property type="entry name" value="PTR2"/>
    <property type="match status" value="2"/>
</dbReference>
<name>A0A3L6SR64_PANMI</name>
<dbReference type="GO" id="GO:0022857">
    <property type="term" value="F:transmembrane transporter activity"/>
    <property type="evidence" value="ECO:0007669"/>
    <property type="project" value="InterPro"/>
</dbReference>
<protein>
    <submittedName>
        <fullName evidence="8">Protein NRT1/ PTR FAMILY 8.3-like</fullName>
    </submittedName>
</protein>
<feature type="transmembrane region" description="Helical" evidence="7">
    <location>
        <begin position="112"/>
        <end position="135"/>
    </location>
</feature>
<evidence type="ECO:0000256" key="5">
    <source>
        <dbReference type="ARBA" id="ARBA00023136"/>
    </source>
</evidence>
<sequence length="490" mass="52291">MESADEETPLIHYLRPQDEGPQYTSDGTVDINKKPALKRGTGNWRACYLILGAEINESLAFSGIQKNLVTYLTSVLHESNVDAATNVSTWLGSCFFTPLVGAFLADTYWGRYWTVVIFISIQAIGMVALTVSTWLPLLMDSSSFNSSSTHRAAVYLGLYLIAIGSGGIKPCTSALGADQFDGADPAERVNKGSFFNWFFFSINLGSLLSSTALVWVQDNVGWGVGFAIPMALTVFGLAVFVAGRKVYRFLDKAAIVARSSSDEKGAASTVSPWRLCTVSQVKELKMLLRLFPVWASMVLFFAVTSQASSTFIEQGMAMDNRVGPFTVPPASLSIFHTISIIVGIPIYDAALVPLARRVTGDDRGLSQLRRLGVGLALSVTAMAYAALVEARRLAAASAATTSIVWQVPSFALVGAAEVFTTTGVLEFFYDQSPGGMKSTGTSLAHLAIAAGSYLNSAVLGAVAWATARGGAPGWIPDDLNEGHLDYSSGC</sequence>
<feature type="transmembrane region" description="Helical" evidence="7">
    <location>
        <begin position="332"/>
        <end position="355"/>
    </location>
</feature>
<evidence type="ECO:0000256" key="3">
    <source>
        <dbReference type="ARBA" id="ARBA00022692"/>
    </source>
</evidence>
<gene>
    <name evidence="8" type="ORF">C2845_PM07G10590</name>
</gene>
<feature type="transmembrane region" description="Helical" evidence="7">
    <location>
        <begin position="87"/>
        <end position="105"/>
    </location>
</feature>
<dbReference type="GO" id="GO:0016020">
    <property type="term" value="C:membrane"/>
    <property type="evidence" value="ECO:0007669"/>
    <property type="project" value="UniProtKB-SubCell"/>
</dbReference>
<dbReference type="Proteomes" id="UP000275267">
    <property type="component" value="Unassembled WGS sequence"/>
</dbReference>
<comment type="caution">
    <text evidence="8">The sequence shown here is derived from an EMBL/GenBank/DDBJ whole genome shotgun (WGS) entry which is preliminary data.</text>
</comment>
<feature type="transmembrane region" description="Helical" evidence="7">
    <location>
        <begin position="367"/>
        <end position="387"/>
    </location>
</feature>
<dbReference type="Gene3D" id="1.20.1250.20">
    <property type="entry name" value="MFS general substrate transporter like domains"/>
    <property type="match status" value="1"/>
</dbReference>
<evidence type="ECO:0000256" key="6">
    <source>
        <dbReference type="RuleBase" id="RU003755"/>
    </source>
</evidence>
<evidence type="ECO:0000256" key="4">
    <source>
        <dbReference type="ARBA" id="ARBA00022989"/>
    </source>
</evidence>
<feature type="transmembrane region" description="Helical" evidence="7">
    <location>
        <begin position="407"/>
        <end position="429"/>
    </location>
</feature>
<keyword evidence="4 7" id="KW-1133">Transmembrane helix</keyword>
<feature type="transmembrane region" description="Helical" evidence="7">
    <location>
        <begin position="290"/>
        <end position="312"/>
    </location>
</feature>
<dbReference type="FunFam" id="1.20.1250.20:FF:000204">
    <property type="entry name" value="Peptide transporter PTR2"/>
    <property type="match status" value="1"/>
</dbReference>
<dbReference type="SUPFAM" id="SSF103473">
    <property type="entry name" value="MFS general substrate transporter"/>
    <property type="match status" value="1"/>
</dbReference>
<comment type="subcellular location">
    <subcellularLocation>
        <location evidence="1 6">Membrane</location>
        <topology evidence="1 6">Multi-pass membrane protein</topology>
    </subcellularLocation>
</comment>
<dbReference type="PANTHER" id="PTHR11654">
    <property type="entry name" value="OLIGOPEPTIDE TRANSPORTER-RELATED"/>
    <property type="match status" value="1"/>
</dbReference>
<feature type="transmembrane region" description="Helical" evidence="7">
    <location>
        <begin position="222"/>
        <end position="242"/>
    </location>
</feature>
<dbReference type="InterPro" id="IPR036259">
    <property type="entry name" value="MFS_trans_sf"/>
</dbReference>
<keyword evidence="5 7" id="KW-0472">Membrane</keyword>